<name>B4VHR7_9CYAN</name>
<dbReference type="AlphaFoldDB" id="B4VHR7"/>
<organism evidence="1 2">
    <name type="scientific">Coleofasciculus chthonoplastes PCC 7420</name>
    <dbReference type="NCBI Taxonomy" id="118168"/>
    <lineage>
        <taxon>Bacteria</taxon>
        <taxon>Bacillati</taxon>
        <taxon>Cyanobacteriota</taxon>
        <taxon>Cyanophyceae</taxon>
        <taxon>Coleofasciculales</taxon>
        <taxon>Coleofasciculaceae</taxon>
        <taxon>Coleofasciculus</taxon>
    </lineage>
</organism>
<protein>
    <submittedName>
        <fullName evidence="1">Uncharacterized protein</fullName>
    </submittedName>
</protein>
<dbReference type="EMBL" id="DS989841">
    <property type="protein sequence ID" value="EDX78406.1"/>
    <property type="molecule type" value="Genomic_DNA"/>
</dbReference>
<gene>
    <name evidence="1" type="ORF">MC7420_7059</name>
</gene>
<dbReference type="RefSeq" id="WP_006097876.1">
    <property type="nucleotide sequence ID" value="NZ_DS989841.1"/>
</dbReference>
<keyword evidence="2" id="KW-1185">Reference proteome</keyword>
<dbReference type="HOGENOM" id="CLU_2805035_0_0_3"/>
<accession>B4VHR7</accession>
<evidence type="ECO:0000313" key="2">
    <source>
        <dbReference type="Proteomes" id="UP000003835"/>
    </source>
</evidence>
<evidence type="ECO:0000313" key="1">
    <source>
        <dbReference type="EMBL" id="EDX78406.1"/>
    </source>
</evidence>
<reference evidence="1 2" key="1">
    <citation type="submission" date="2008-07" db="EMBL/GenBank/DDBJ databases">
        <authorList>
            <person name="Tandeau de Marsac N."/>
            <person name="Ferriera S."/>
            <person name="Johnson J."/>
            <person name="Kravitz S."/>
            <person name="Beeson K."/>
            <person name="Sutton G."/>
            <person name="Rogers Y.-H."/>
            <person name="Friedman R."/>
            <person name="Frazier M."/>
            <person name="Venter J.C."/>
        </authorList>
    </citation>
    <scope>NUCLEOTIDE SEQUENCE [LARGE SCALE GENOMIC DNA]</scope>
    <source>
        <strain evidence="1 2">PCC 7420</strain>
    </source>
</reference>
<proteinExistence type="predicted"/>
<sequence length="67" mass="7849">MSNSSDQSPSVSRQDLDYWLERQTEYQRTLNVIESRGENSESVWKLRGKLEAVGETITYLQRKLNKV</sequence>
<dbReference type="Proteomes" id="UP000003835">
    <property type="component" value="Unassembled WGS sequence"/>
</dbReference>